<dbReference type="AlphaFoldDB" id="A0A645DTZ4"/>
<sequence>MHKIQHAKLRINRKEQHGNDREILRNIVGDAECGQGSPRHQQLFSDAHDVDELRRAGVKVDHIARFLGCLRAGVHGNRNVRLRKRGCVVRSVARHGDEVSACLIVPDEFQLRLRRCFGKKIINACFGGDGGCGHGVVARDHDGFNPHLAQVFKTILDAFFYDIF</sequence>
<evidence type="ECO:0000313" key="1">
    <source>
        <dbReference type="EMBL" id="MPM92960.1"/>
    </source>
</evidence>
<name>A0A645DTZ4_9ZZZZ</name>
<comment type="caution">
    <text evidence="1">The sequence shown here is derived from an EMBL/GenBank/DDBJ whole genome shotgun (WGS) entry which is preliminary data.</text>
</comment>
<protein>
    <submittedName>
        <fullName evidence="1">Uncharacterized protein</fullName>
    </submittedName>
</protein>
<organism evidence="1">
    <name type="scientific">bioreactor metagenome</name>
    <dbReference type="NCBI Taxonomy" id="1076179"/>
    <lineage>
        <taxon>unclassified sequences</taxon>
        <taxon>metagenomes</taxon>
        <taxon>ecological metagenomes</taxon>
    </lineage>
</organism>
<reference evidence="1" key="1">
    <citation type="submission" date="2019-08" db="EMBL/GenBank/DDBJ databases">
        <authorList>
            <person name="Kucharzyk K."/>
            <person name="Murdoch R.W."/>
            <person name="Higgins S."/>
            <person name="Loffler F."/>
        </authorList>
    </citation>
    <scope>NUCLEOTIDE SEQUENCE</scope>
</reference>
<accession>A0A645DTZ4</accession>
<gene>
    <name evidence="1" type="ORF">SDC9_140096</name>
</gene>
<dbReference type="EMBL" id="VSSQ01039830">
    <property type="protein sequence ID" value="MPM92960.1"/>
    <property type="molecule type" value="Genomic_DNA"/>
</dbReference>
<proteinExistence type="predicted"/>